<feature type="binding site" evidence="1">
    <location>
        <position position="33"/>
    </location>
    <ligand>
        <name>Mg(2+)</name>
        <dbReference type="ChEBI" id="CHEBI:18420"/>
        <label>4</label>
    </ligand>
</feature>
<dbReference type="GO" id="GO:0009229">
    <property type="term" value="P:thiamine diphosphate biosynthetic process"/>
    <property type="evidence" value="ECO:0007669"/>
    <property type="project" value="UniProtKB-UniRule"/>
</dbReference>
<comment type="miscellaneous">
    <text evidence="1">Reaction mechanism of ThiL seems to utilize a direct, inline transfer of the gamma-phosphate of ATP to TMP rather than a phosphorylated enzyme intermediate.</text>
</comment>
<feature type="binding site" evidence="1">
    <location>
        <position position="78"/>
    </location>
    <ligand>
        <name>Mg(2+)</name>
        <dbReference type="ChEBI" id="CHEBI:18420"/>
        <label>2</label>
    </ligand>
</feature>
<feature type="binding site" evidence="1">
    <location>
        <position position="308"/>
    </location>
    <ligand>
        <name>substrate</name>
    </ligand>
</feature>
<dbReference type="SUPFAM" id="SSF55326">
    <property type="entry name" value="PurM N-terminal domain-like"/>
    <property type="match status" value="1"/>
</dbReference>
<dbReference type="InterPro" id="IPR036676">
    <property type="entry name" value="PurM-like_C_sf"/>
</dbReference>
<feature type="domain" description="PurM-like N-terminal" evidence="2">
    <location>
        <begin position="31"/>
        <end position="141"/>
    </location>
</feature>
<feature type="binding site" evidence="1">
    <location>
        <position position="357"/>
    </location>
    <ligand>
        <name>substrate</name>
    </ligand>
</feature>
<reference evidence="3" key="2">
    <citation type="submission" date="2020-09" db="EMBL/GenBank/DDBJ databases">
        <authorList>
            <person name="Sun Q."/>
            <person name="Ohkuma M."/>
        </authorList>
    </citation>
    <scope>NUCLEOTIDE SEQUENCE</scope>
    <source>
        <strain evidence="3">JCM 3051</strain>
    </source>
</reference>
<dbReference type="EC" id="2.7.4.16" evidence="1"/>
<dbReference type="EMBL" id="BMPT01000003">
    <property type="protein sequence ID" value="GGM15794.1"/>
    <property type="molecule type" value="Genomic_DNA"/>
</dbReference>
<keyword evidence="1" id="KW-0547">Nucleotide-binding</keyword>
<dbReference type="GO" id="GO:0009228">
    <property type="term" value="P:thiamine biosynthetic process"/>
    <property type="evidence" value="ECO:0007669"/>
    <property type="project" value="UniProtKB-KW"/>
</dbReference>
<comment type="pathway">
    <text evidence="1">Cofactor biosynthesis; thiamine diphosphate biosynthesis; thiamine diphosphate from thiamine phosphate: step 1/1.</text>
</comment>
<dbReference type="SUPFAM" id="SSF56042">
    <property type="entry name" value="PurM C-terminal domain-like"/>
    <property type="match status" value="1"/>
</dbReference>
<dbReference type="RefSeq" id="WP_171107777.1">
    <property type="nucleotide sequence ID" value="NZ_BMPT01000003.1"/>
</dbReference>
<feature type="binding site" evidence="1">
    <location>
        <position position="151"/>
    </location>
    <ligand>
        <name>ATP</name>
        <dbReference type="ChEBI" id="CHEBI:30616"/>
    </ligand>
</feature>
<dbReference type="NCBIfam" id="NF004351">
    <property type="entry name" value="PRK05731.1-4"/>
    <property type="match status" value="1"/>
</dbReference>
<feature type="binding site" evidence="1">
    <location>
        <position position="78"/>
    </location>
    <ligand>
        <name>Mg(2+)</name>
        <dbReference type="ChEBI" id="CHEBI:18420"/>
        <label>3</label>
    </ligand>
</feature>
<dbReference type="Pfam" id="PF00586">
    <property type="entry name" value="AIRS"/>
    <property type="match status" value="1"/>
</dbReference>
<keyword evidence="1" id="KW-0460">Magnesium</keyword>
<comment type="function">
    <text evidence="1">Catalyzes the ATP-dependent phosphorylation of thiamine-monophosphate (TMP) to form thiamine-pyrophosphate (TPP), the active form of vitamin B1.</text>
</comment>
<dbReference type="PANTHER" id="PTHR30270">
    <property type="entry name" value="THIAMINE-MONOPHOSPHATE KINASE"/>
    <property type="match status" value="1"/>
</dbReference>
<proteinExistence type="inferred from homology"/>
<comment type="caution">
    <text evidence="1">Lacks conserved residue(s) required for the propagation of feature annotation.</text>
</comment>
<protein>
    <recommendedName>
        <fullName evidence="1">Thiamine-monophosphate kinase</fullName>
        <shortName evidence="1">TMP kinase</shortName>
        <shortName evidence="1">Thiamine-phosphate kinase</shortName>
        <ecNumber evidence="1">2.7.4.16</ecNumber>
    </recommendedName>
</protein>
<dbReference type="AlphaFoldDB" id="A0A8H9GER6"/>
<dbReference type="PANTHER" id="PTHR30270:SF0">
    <property type="entry name" value="THIAMINE-MONOPHOSPHATE KINASE"/>
    <property type="match status" value="1"/>
</dbReference>
<evidence type="ECO:0000259" key="2">
    <source>
        <dbReference type="Pfam" id="PF00586"/>
    </source>
</evidence>
<feature type="binding site" evidence="1">
    <location>
        <begin position="125"/>
        <end position="126"/>
    </location>
    <ligand>
        <name>ATP</name>
        <dbReference type="ChEBI" id="CHEBI:30616"/>
    </ligand>
</feature>
<dbReference type="GO" id="GO:0005524">
    <property type="term" value="F:ATP binding"/>
    <property type="evidence" value="ECO:0007669"/>
    <property type="project" value="UniProtKB-UniRule"/>
</dbReference>
<evidence type="ECO:0000256" key="1">
    <source>
        <dbReference type="HAMAP-Rule" id="MF_02128"/>
    </source>
</evidence>
<keyword evidence="4" id="KW-1185">Reference proteome</keyword>
<comment type="caution">
    <text evidence="3">The sequence shown here is derived from an EMBL/GenBank/DDBJ whole genome shotgun (WGS) entry which is preliminary data.</text>
</comment>
<dbReference type="CDD" id="cd02194">
    <property type="entry name" value="ThiL"/>
    <property type="match status" value="1"/>
</dbReference>
<dbReference type="UniPathway" id="UPA00060">
    <property type="reaction ID" value="UER00142"/>
</dbReference>
<name>A0A8H9GER6_9MICO</name>
<feature type="binding site" evidence="1">
    <location>
        <position position="49"/>
    </location>
    <ligand>
        <name>Mg(2+)</name>
        <dbReference type="ChEBI" id="CHEBI:18420"/>
        <label>2</label>
    </ligand>
</feature>
<organism evidence="3 4">
    <name type="scientific">Promicromonospora citrea</name>
    <dbReference type="NCBI Taxonomy" id="43677"/>
    <lineage>
        <taxon>Bacteria</taxon>
        <taxon>Bacillati</taxon>
        <taxon>Actinomycetota</taxon>
        <taxon>Actinomycetes</taxon>
        <taxon>Micrococcales</taxon>
        <taxon>Promicromonosporaceae</taxon>
        <taxon>Promicromonospora</taxon>
    </lineage>
</organism>
<keyword evidence="1" id="KW-0784">Thiamine biosynthesis</keyword>
<gene>
    <name evidence="1 3" type="primary">thiL</name>
    <name evidence="3" type="ORF">GCM10010102_09240</name>
</gene>
<dbReference type="InterPro" id="IPR036921">
    <property type="entry name" value="PurM-like_N_sf"/>
</dbReference>
<dbReference type="NCBIfam" id="TIGR01379">
    <property type="entry name" value="thiL"/>
    <property type="match status" value="1"/>
</dbReference>
<feature type="binding site" evidence="1">
    <location>
        <position position="56"/>
    </location>
    <ligand>
        <name>substrate</name>
    </ligand>
</feature>
<keyword evidence="1" id="KW-0479">Metal-binding</keyword>
<feature type="binding site" evidence="1">
    <location>
        <position position="236"/>
    </location>
    <ligand>
        <name>Mg(2+)</name>
        <dbReference type="ChEBI" id="CHEBI:18420"/>
        <label>3</label>
    </ligand>
</feature>
<feature type="binding site" evidence="1">
    <location>
        <position position="126"/>
    </location>
    <ligand>
        <name>Mg(2+)</name>
        <dbReference type="ChEBI" id="CHEBI:18420"/>
        <label>1</label>
    </ligand>
</feature>
<dbReference type="GO" id="GO:0000287">
    <property type="term" value="F:magnesium ion binding"/>
    <property type="evidence" value="ECO:0007669"/>
    <property type="project" value="UniProtKB-UniRule"/>
</dbReference>
<feature type="binding site" evidence="1">
    <location>
        <position position="47"/>
    </location>
    <ligand>
        <name>Mg(2+)</name>
        <dbReference type="ChEBI" id="CHEBI:18420"/>
        <label>4</label>
    </ligand>
</feature>
<feature type="binding site" evidence="1">
    <location>
        <position position="48"/>
    </location>
    <ligand>
        <name>Mg(2+)</name>
        <dbReference type="ChEBI" id="CHEBI:18420"/>
        <label>1</label>
    </ligand>
</feature>
<dbReference type="PIRSF" id="PIRSF005303">
    <property type="entry name" value="Thiam_monoph_kin"/>
    <property type="match status" value="1"/>
</dbReference>
<dbReference type="InterPro" id="IPR016188">
    <property type="entry name" value="PurM-like_N"/>
</dbReference>
<feature type="binding site" evidence="1">
    <location>
        <position position="33"/>
    </location>
    <ligand>
        <name>Mg(2+)</name>
        <dbReference type="ChEBI" id="CHEBI:18420"/>
        <label>3</label>
    </ligand>
</feature>
<keyword evidence="1" id="KW-0067">ATP-binding</keyword>
<feature type="binding site" evidence="1">
    <location>
        <position position="239"/>
    </location>
    <ligand>
        <name>Mg(2+)</name>
        <dbReference type="ChEBI" id="CHEBI:18420"/>
        <label>5</label>
    </ligand>
</feature>
<feature type="binding site" evidence="1">
    <location>
        <position position="78"/>
    </location>
    <ligand>
        <name>Mg(2+)</name>
        <dbReference type="ChEBI" id="CHEBI:18420"/>
        <label>4</label>
    </ligand>
</feature>
<comment type="catalytic activity">
    <reaction evidence="1">
        <text>thiamine phosphate + ATP = thiamine diphosphate + ADP</text>
        <dbReference type="Rhea" id="RHEA:15913"/>
        <dbReference type="ChEBI" id="CHEBI:30616"/>
        <dbReference type="ChEBI" id="CHEBI:37575"/>
        <dbReference type="ChEBI" id="CHEBI:58937"/>
        <dbReference type="ChEBI" id="CHEBI:456216"/>
        <dbReference type="EC" id="2.7.4.16"/>
    </reaction>
</comment>
<reference evidence="3" key="1">
    <citation type="journal article" date="2014" name="Int. J. Syst. Evol. Microbiol.">
        <title>Complete genome sequence of Corynebacterium casei LMG S-19264T (=DSM 44701T), isolated from a smear-ripened cheese.</title>
        <authorList>
            <consortium name="US DOE Joint Genome Institute (JGI-PGF)"/>
            <person name="Walter F."/>
            <person name="Albersmeier A."/>
            <person name="Kalinowski J."/>
            <person name="Ruckert C."/>
        </authorList>
    </citation>
    <scope>NUCLEOTIDE SEQUENCE</scope>
    <source>
        <strain evidence="3">JCM 3051</strain>
    </source>
</reference>
<dbReference type="GO" id="GO:0009030">
    <property type="term" value="F:thiamine-phosphate kinase activity"/>
    <property type="evidence" value="ECO:0007669"/>
    <property type="project" value="UniProtKB-UniRule"/>
</dbReference>
<comment type="similarity">
    <text evidence="1">Belongs to the thiamine-monophosphate kinase family.</text>
</comment>
<keyword evidence="1 3" id="KW-0418">Kinase</keyword>
<dbReference type="HAMAP" id="MF_02128">
    <property type="entry name" value="TMP_kinase"/>
    <property type="match status" value="1"/>
</dbReference>
<dbReference type="Gene3D" id="3.90.650.10">
    <property type="entry name" value="PurM-like C-terminal domain"/>
    <property type="match status" value="1"/>
</dbReference>
<feature type="binding site" evidence="1">
    <location>
        <position position="238"/>
    </location>
    <ligand>
        <name>ATP</name>
        <dbReference type="ChEBI" id="CHEBI:30616"/>
    </ligand>
</feature>
<dbReference type="Proteomes" id="UP000655589">
    <property type="component" value="Unassembled WGS sequence"/>
</dbReference>
<keyword evidence="1" id="KW-0808">Transferase</keyword>
<evidence type="ECO:0000313" key="3">
    <source>
        <dbReference type="EMBL" id="GGM15794.1"/>
    </source>
</evidence>
<evidence type="ECO:0000313" key="4">
    <source>
        <dbReference type="Proteomes" id="UP000655589"/>
    </source>
</evidence>
<accession>A0A8H9GER6</accession>
<dbReference type="InterPro" id="IPR006283">
    <property type="entry name" value="ThiL-like"/>
</dbReference>
<feature type="binding site" evidence="1">
    <location>
        <position position="49"/>
    </location>
    <ligand>
        <name>Mg(2+)</name>
        <dbReference type="ChEBI" id="CHEBI:18420"/>
        <label>1</label>
    </ligand>
</feature>
<sequence length="362" mass="36592">MTRVRDLSEDQILDRIVPLLPRGGATLLGPGDDAAVLAAPDGRFVVSTDVLVEDRHFRTRWSTGYDVGRRAAAQNLADVAAMGARPTALVTSLVVPGDTELDWVVGLAKGLADGCAPVGAGAVGGDLAGGPCLVVAITVHGDLEGRAPVLRSGARPGDVVAHAGVRGWSAAGLALLESGLVPAPVDAPTTGVPLEVADGVVLEDVWHRLVAAHLRPDPPLAAGVAAAQAGATAMLDLSDGLLRDAARVARASGVRLDLDPDAFAADRAELRPVARAVAAATGLGEPGWGPTPADVDRLADTWVWAGGEDHGLLATFPAGTVLPAPWTAVGRVVEAGETAPAAAVTVGGHAPAVSPGWDHFRA</sequence>
<dbReference type="Gene3D" id="3.30.1330.10">
    <property type="entry name" value="PurM-like, N-terminal domain"/>
    <property type="match status" value="1"/>
</dbReference>